<keyword evidence="3" id="KW-0408">Iron</keyword>
<feature type="region of interest" description="Disordered" evidence="4">
    <location>
        <begin position="305"/>
        <end position="351"/>
    </location>
</feature>
<dbReference type="PANTHER" id="PTHR28657">
    <property type="entry name" value="INDOLEAMINE 2,3-DIOXYGENASE"/>
    <property type="match status" value="1"/>
</dbReference>
<dbReference type="InterPro" id="IPR000898">
    <property type="entry name" value="Indolamine_dOase"/>
</dbReference>
<accession>A0ABP0MA76</accession>
<feature type="compositionally biased region" description="Basic and acidic residues" evidence="4">
    <location>
        <begin position="252"/>
        <end position="269"/>
    </location>
</feature>
<gene>
    <name evidence="5" type="ORF">SCF082_LOCUS26968</name>
</gene>
<evidence type="ECO:0000313" key="6">
    <source>
        <dbReference type="Proteomes" id="UP001642464"/>
    </source>
</evidence>
<dbReference type="EMBL" id="CAXAMM010020668">
    <property type="protein sequence ID" value="CAK9048404.1"/>
    <property type="molecule type" value="Genomic_DNA"/>
</dbReference>
<proteinExistence type="inferred from homology"/>
<sequence>MFPWIWLKQPTVMENPHMWFATTTPTPAVDEQLNEPDKGIYVFTEYAKQMGAQVESKTLLPEAQSSAPNEASPKKKNEEAGIAQYDLIRMAAADYLLKKTGMDSLDPEDFKAAVEAHMAKAAEEAPELPKTPVKTEGRMKTSKKKEVMEPVDIFSSEEEKVTPAKGSKVDDSANNETAETYGMFTAYGGMLKLKEKERWTGETWFEMTSKKDVVFAPRTPASKSAAPGTPAAAKSMAVKKSKATPKAKKRKAEGVQEGSKRSHPSREEAPGTPGVSPMTTALGEDSEEDKTTAKCGHDACVLRGGHSGHHEDGQGRKFIVNSSGTTTTMEESSSSSSSSTPSSSSDELIPEEKMPVLYGTTGKWTALPEAHHRKENVEISEVFYVLEIPIEPSDTKFLSAHPDKEQYVQKWIEEVPLSKERAKQVKSPLTPKEISSLRGALGTLAWKSAQTGPQFQAETSLLLSEVTMANVGTLLKLNKLVREVRRVASQSLLFPAWGRHWRDLIAVSWCDAGQQNRPDRSSTLGPLGILTGLAPKELLEGAECLVSVINWRSGRTPRQCLGSNGAEVQAVTEAEDVTFKVRAMWSDMHGEKLTKQNLYEKVRQGIGGALVVDTRQIIQVMTKFRWVNGLAQLADCLTKAGERRVFLQFMARGQSWRIIHDEQFTAGRKLKKRQLEQAAKEAESLFIEQLKEAGIGTAETRQAIASLSDGELEALHSILGYVCLAYVHAPPEIYEQDAENLVNIMARTSQLASLPEWLSRPWICVSEKLERRPMLDYAGCVLNNWERIDPRGPLVPSNVRLLRRFTGLVDEEWFFKTHIIIEAEGSHVVSSLESIRCSVEKQEVVGLLEELRSLEENLWRLSSVCLPIMFARSPQDHTLLCEPFLFFFRLRNYIKSIDVKMKAETDELMDFHLHGPSGAMSSILPAVDALLGIRNTSVELREAVKKFEDYVPKEHRCFLEKLRNARHSVKSFIETKRESIAAGHFAGTDESTWFALAAAYNSCISRVLDFRWRHWSFVEQFIVRPSSSKTAGANGASVCPVVGREGTCPVNGTNGHAVNGRAPVVGTGGTTFEAWSDPRDYLQQHITDSQMARIPLGVAEALLMKTPEVVKMLHVPQVPVMSLEGSLLWDPTGSNGFVTARRARLPGWGPFMEAPHEGGKALLQLVSAIPTFCYTIPGLEHLEDAGTHPFVSKCEGARGALQQLIRPSLAGSVSLEEHTWLLLVFVASAYRSSTRTPRQKETVSSCFSISSLSDGRTCMPVCSHFIRNSYGIH</sequence>
<evidence type="ECO:0000313" key="5">
    <source>
        <dbReference type="EMBL" id="CAK9048404.1"/>
    </source>
</evidence>
<reference evidence="5 6" key="1">
    <citation type="submission" date="2024-02" db="EMBL/GenBank/DDBJ databases">
        <authorList>
            <person name="Chen Y."/>
            <person name="Shah S."/>
            <person name="Dougan E. K."/>
            <person name="Thang M."/>
            <person name="Chan C."/>
        </authorList>
    </citation>
    <scope>NUCLEOTIDE SEQUENCE [LARGE SCALE GENOMIC DNA]</scope>
</reference>
<feature type="region of interest" description="Disordered" evidence="4">
    <location>
        <begin position="220"/>
        <end position="291"/>
    </location>
</feature>
<feature type="compositionally biased region" description="Low complexity" evidence="4">
    <location>
        <begin position="322"/>
        <end position="345"/>
    </location>
</feature>
<comment type="similarity">
    <text evidence="1">Belongs to the indoleamine 2,3-dioxygenase family.</text>
</comment>
<name>A0ABP0MA76_9DINO</name>
<dbReference type="Gene3D" id="1.20.58.480">
    <property type="match status" value="1"/>
</dbReference>
<feature type="compositionally biased region" description="Basic residues" evidence="4">
    <location>
        <begin position="237"/>
        <end position="251"/>
    </location>
</feature>
<dbReference type="Proteomes" id="UP001642464">
    <property type="component" value="Unassembled WGS sequence"/>
</dbReference>
<evidence type="ECO:0000256" key="1">
    <source>
        <dbReference type="ARBA" id="ARBA00007119"/>
    </source>
</evidence>
<feature type="compositionally biased region" description="Basic and acidic residues" evidence="4">
    <location>
        <begin position="133"/>
        <end position="145"/>
    </location>
</feature>
<organism evidence="5 6">
    <name type="scientific">Durusdinium trenchii</name>
    <dbReference type="NCBI Taxonomy" id="1381693"/>
    <lineage>
        <taxon>Eukaryota</taxon>
        <taxon>Sar</taxon>
        <taxon>Alveolata</taxon>
        <taxon>Dinophyceae</taxon>
        <taxon>Suessiales</taxon>
        <taxon>Symbiodiniaceae</taxon>
        <taxon>Durusdinium</taxon>
    </lineage>
</organism>
<dbReference type="Pfam" id="PF01231">
    <property type="entry name" value="IDO"/>
    <property type="match status" value="1"/>
</dbReference>
<feature type="region of interest" description="Disordered" evidence="4">
    <location>
        <begin position="121"/>
        <end position="145"/>
    </location>
</feature>
<comment type="caution">
    <text evidence="5">The sequence shown here is derived from an EMBL/GenBank/DDBJ whole genome shotgun (WGS) entry which is preliminary data.</text>
</comment>
<evidence type="ECO:0000256" key="3">
    <source>
        <dbReference type="ARBA" id="ARBA00023004"/>
    </source>
</evidence>
<dbReference type="SUPFAM" id="SSF140959">
    <property type="entry name" value="Indolic compounds 2,3-dioxygenase-like"/>
    <property type="match status" value="1"/>
</dbReference>
<evidence type="ECO:0000256" key="2">
    <source>
        <dbReference type="ARBA" id="ARBA00022723"/>
    </source>
</evidence>
<dbReference type="PANTHER" id="PTHR28657:SF5">
    <property type="entry name" value="INDOLEAMINE 2,3-DIOXYGENASE"/>
    <property type="match status" value="1"/>
</dbReference>
<dbReference type="InterPro" id="IPR037217">
    <property type="entry name" value="Trp/Indoleamine_2_3_dOase-like"/>
</dbReference>
<keyword evidence="2" id="KW-0479">Metal-binding</keyword>
<protein>
    <submittedName>
        <fullName evidence="5">3-dioxygenase 1 (IDO-1) (Indoleamine-pyrrole 2)</fullName>
    </submittedName>
</protein>
<feature type="region of interest" description="Disordered" evidence="4">
    <location>
        <begin position="59"/>
        <end position="78"/>
    </location>
</feature>
<keyword evidence="6" id="KW-1185">Reference proteome</keyword>
<evidence type="ECO:0000256" key="4">
    <source>
        <dbReference type="SAM" id="MobiDB-lite"/>
    </source>
</evidence>